<protein>
    <submittedName>
        <fullName evidence="1">Uncharacterized protein</fullName>
    </submittedName>
</protein>
<proteinExistence type="predicted"/>
<sequence>MGTWKARVRCRNTDEFRTSNHPEWQLNDNYRRTRFGRLGGSRVGAPDGNSDEVPRSWKDEQLPLGACPTSGLRVNDNDEVNLISPYAGLASSEVFLLKMENGDLHGTMAIHCCILLVRRTIVFSRDQTFRLKGPNVYGLGFERYIGKVRSWRWGGLKVSKRSIVRCVHHCKPSSCPAIHRASEMKLKLPTAAYGTRCMSPWWKENDEASERMSGAAGGFQSASISNRISDSASFSSSVSAFSFLGRETKDQKFSDLRRLYIRADLEDFEDEDGHDINALRQRKREAGVRWAAVALLISPFARWHLAQRRNDGDNGMCCLKIREGRM</sequence>
<dbReference type="EMBL" id="KQ085994">
    <property type="protein sequence ID" value="KLO11685.1"/>
    <property type="molecule type" value="Genomic_DNA"/>
</dbReference>
<evidence type="ECO:0000313" key="2">
    <source>
        <dbReference type="Proteomes" id="UP000053477"/>
    </source>
</evidence>
<reference evidence="1 2" key="1">
    <citation type="submission" date="2015-04" db="EMBL/GenBank/DDBJ databases">
        <title>Complete genome sequence of Schizopora paradoxa KUC8140, a cosmopolitan wood degrader in East Asia.</title>
        <authorList>
            <consortium name="DOE Joint Genome Institute"/>
            <person name="Min B."/>
            <person name="Park H."/>
            <person name="Jang Y."/>
            <person name="Kim J.-J."/>
            <person name="Kim K.H."/>
            <person name="Pangilinan J."/>
            <person name="Lipzen A."/>
            <person name="Riley R."/>
            <person name="Grigoriev I.V."/>
            <person name="Spatafora J.W."/>
            <person name="Choi I.-G."/>
        </authorList>
    </citation>
    <scope>NUCLEOTIDE SEQUENCE [LARGE SCALE GENOMIC DNA]</scope>
    <source>
        <strain evidence="1 2">KUC8140</strain>
    </source>
</reference>
<keyword evidence="2" id="KW-1185">Reference proteome</keyword>
<feature type="non-terminal residue" evidence="1">
    <location>
        <position position="326"/>
    </location>
</feature>
<name>A0A0H2RI96_9AGAM</name>
<evidence type="ECO:0000313" key="1">
    <source>
        <dbReference type="EMBL" id="KLO11685.1"/>
    </source>
</evidence>
<dbReference type="Proteomes" id="UP000053477">
    <property type="component" value="Unassembled WGS sequence"/>
</dbReference>
<dbReference type="InParanoid" id="A0A0H2RI96"/>
<dbReference type="AlphaFoldDB" id="A0A0H2RI96"/>
<accession>A0A0H2RI96</accession>
<gene>
    <name evidence="1" type="ORF">SCHPADRAFT_929728</name>
</gene>
<organism evidence="1 2">
    <name type="scientific">Schizopora paradoxa</name>
    <dbReference type="NCBI Taxonomy" id="27342"/>
    <lineage>
        <taxon>Eukaryota</taxon>
        <taxon>Fungi</taxon>
        <taxon>Dikarya</taxon>
        <taxon>Basidiomycota</taxon>
        <taxon>Agaricomycotina</taxon>
        <taxon>Agaricomycetes</taxon>
        <taxon>Hymenochaetales</taxon>
        <taxon>Schizoporaceae</taxon>
        <taxon>Schizopora</taxon>
    </lineage>
</organism>